<accession>A0A1V0PA27</accession>
<evidence type="ECO:0000313" key="3">
    <source>
        <dbReference type="EMBL" id="ARE23602.1"/>
    </source>
</evidence>
<evidence type="ECO:0000313" key="5">
    <source>
        <dbReference type="EMBL" id="BCO05114.1"/>
    </source>
</evidence>
<evidence type="ECO:0000256" key="1">
    <source>
        <dbReference type="SAM" id="Coils"/>
    </source>
</evidence>
<feature type="transmembrane region" description="Helical" evidence="2">
    <location>
        <begin position="14"/>
        <end position="35"/>
    </location>
</feature>
<reference evidence="5 9" key="3">
    <citation type="submission" date="2020-12" db="EMBL/GenBank/DDBJ databases">
        <title>Complete genome sequence of lactococcus lactis subsp. cremoris strain EPSC and strain G3-2.</title>
        <authorList>
            <person name="Kita K."/>
            <person name="Ishikawa S."/>
        </authorList>
    </citation>
    <scope>NUCLEOTIDE SEQUENCE [LARGE SCALE GENOMIC DNA]</scope>
    <source>
        <strain evidence="5 9">EPSC</strain>
    </source>
</reference>
<evidence type="ECO:0000313" key="4">
    <source>
        <dbReference type="EMBL" id="ARE28794.1"/>
    </source>
</evidence>
<reference evidence="7 8" key="1">
    <citation type="journal article" date="2017" name="BMC Genomics">
        <title>Comparative and functional genomics of the Lactococcus lactis taxon; insights into evolution and niche adaptation.</title>
        <authorList>
            <person name="Kelleher P."/>
            <person name="Bottacini F."/>
            <person name="Mahony J."/>
            <person name="Kilcawley K.N."/>
            <person name="van Sinderen D."/>
        </authorList>
    </citation>
    <scope>NUCLEOTIDE SEQUENCE [LARGE SCALE GENOMIC DNA]</scope>
    <source>
        <strain evidence="4 7">JM1</strain>
        <strain evidence="3 8">JM3</strain>
    </source>
</reference>
<dbReference type="EMBL" id="CP032148">
    <property type="protein sequence ID" value="QSD62862.1"/>
    <property type="molecule type" value="Genomic_DNA"/>
</dbReference>
<dbReference type="RefSeq" id="WP_011676358.1">
    <property type="nucleotide sequence ID" value="NZ_AP018499.1"/>
</dbReference>
<keyword evidence="2" id="KW-1133">Transmembrane helix</keyword>
<protein>
    <submittedName>
        <fullName evidence="3">LPXTG cell wall anchor domain-containing protein</fullName>
    </submittedName>
</protein>
<reference evidence="3" key="4">
    <citation type="submission" date="2023-04" db="EMBL/GenBank/DDBJ databases">
        <authorList>
            <person name="McDonnell B."/>
        </authorList>
    </citation>
    <scope>NUCLEOTIDE SEQUENCE</scope>
    <source>
        <strain evidence="4">JM1</strain>
        <strain evidence="3">JM3</strain>
    </source>
</reference>
<keyword evidence="1" id="KW-0175">Coiled coil</keyword>
<gene>
    <name evidence="6" type="ORF">LL1196_1224</name>
    <name evidence="5" type="ORF">LLC_03540</name>
    <name evidence="4" type="ORF">LLJM1_1434</name>
    <name evidence="3" type="ORF">LLJM3_1416</name>
</gene>
<keyword evidence="2" id="KW-0472">Membrane</keyword>
<dbReference type="AlphaFoldDB" id="A0A1V0PA27"/>
<reference evidence="6" key="2">
    <citation type="journal article" date="2020" name="Mol. Microbiol.">
        <title>The CWPS Rubik's cube: Linking diversity of cell wall polysaccharide structures with the encoded biosynthetic machinery of selected Lactococcus lactis strains.</title>
        <authorList>
            <person name="Mahony J."/>
            <person name="Frantzen C."/>
            <person name="Vinogradov E."/>
            <person name="Sadovskaya I."/>
            <person name="Theodorou I."/>
            <person name="Kelleher P."/>
            <person name="Chapot-Chartier M.P."/>
            <person name="Cambillau C."/>
            <person name="Holo H."/>
            <person name="van Sinderen D."/>
        </authorList>
    </citation>
    <scope>NUCLEOTIDE SEQUENCE</scope>
    <source>
        <strain evidence="6">1196</strain>
    </source>
</reference>
<organism evidence="3 8">
    <name type="scientific">Lactococcus lactis subsp. cremoris</name>
    <name type="common">Streptococcus cremoris</name>
    <dbReference type="NCBI Taxonomy" id="1359"/>
    <lineage>
        <taxon>Bacteria</taxon>
        <taxon>Bacillati</taxon>
        <taxon>Bacillota</taxon>
        <taxon>Bacilli</taxon>
        <taxon>Lactobacillales</taxon>
        <taxon>Streptococcaceae</taxon>
        <taxon>Lactococcus</taxon>
    </lineage>
</organism>
<proteinExistence type="predicted"/>
<evidence type="ECO:0000313" key="6">
    <source>
        <dbReference type="EMBL" id="QSD62862.1"/>
    </source>
</evidence>
<name>A0A1V0PA27_LACLC</name>
<evidence type="ECO:0000256" key="2">
    <source>
        <dbReference type="SAM" id="Phobius"/>
    </source>
</evidence>
<evidence type="ECO:0000313" key="9">
    <source>
        <dbReference type="Proteomes" id="UP000595253"/>
    </source>
</evidence>
<dbReference type="Proteomes" id="UP000191806">
    <property type="component" value="Chromosome"/>
</dbReference>
<dbReference type="EMBL" id="CP015901">
    <property type="protein sequence ID" value="ARE23602.1"/>
    <property type="molecule type" value="Genomic_DNA"/>
</dbReference>
<evidence type="ECO:0000313" key="7">
    <source>
        <dbReference type="Proteomes" id="UP000191806"/>
    </source>
</evidence>
<dbReference type="NCBIfam" id="TIGR01167">
    <property type="entry name" value="LPXTG_anchor"/>
    <property type="match status" value="1"/>
</dbReference>
<sequence length="68" mass="8379">MNDSDPTVKKEKDWTWLLFILGLMLIILFFFLIIWKRRKKSQKEEEEKQVLREKIEAQEKIIDDLNKK</sequence>
<dbReference type="EMBL" id="AP024222">
    <property type="protein sequence ID" value="BCO05114.1"/>
    <property type="molecule type" value="Genomic_DNA"/>
</dbReference>
<dbReference type="Proteomes" id="UP000663552">
    <property type="component" value="Chromosome"/>
</dbReference>
<dbReference type="EMBL" id="CP015899">
    <property type="protein sequence ID" value="ARE28794.1"/>
    <property type="molecule type" value="Genomic_DNA"/>
</dbReference>
<dbReference type="Proteomes" id="UP000192161">
    <property type="component" value="Chromosome"/>
</dbReference>
<feature type="coiled-coil region" evidence="1">
    <location>
        <begin position="36"/>
        <end position="68"/>
    </location>
</feature>
<keyword evidence="2" id="KW-0812">Transmembrane</keyword>
<evidence type="ECO:0000313" key="8">
    <source>
        <dbReference type="Proteomes" id="UP000192161"/>
    </source>
</evidence>
<dbReference type="Proteomes" id="UP000595253">
    <property type="component" value="Chromosome"/>
</dbReference>